<dbReference type="InterPro" id="IPR016169">
    <property type="entry name" value="FAD-bd_PCMH_sub2"/>
</dbReference>
<protein>
    <submittedName>
        <fullName evidence="4">FAD-binding protein</fullName>
    </submittedName>
</protein>
<dbReference type="PANTHER" id="PTHR11748">
    <property type="entry name" value="D-LACTATE DEHYDROGENASE"/>
    <property type="match status" value="1"/>
</dbReference>
<dbReference type="Proteomes" id="UP000479043">
    <property type="component" value="Unassembled WGS sequence"/>
</dbReference>
<dbReference type="InterPro" id="IPR016166">
    <property type="entry name" value="FAD-bd_PCMH"/>
</dbReference>
<keyword evidence="2" id="KW-0274">FAD</keyword>
<dbReference type="InterPro" id="IPR016164">
    <property type="entry name" value="FAD-linked_Oxase-like_C"/>
</dbReference>
<dbReference type="AlphaFoldDB" id="A0A6L8LGL6"/>
<comment type="caution">
    <text evidence="4">The sequence shown here is derived from an EMBL/GenBank/DDBJ whole genome shotgun (WGS) entry which is preliminary data.</text>
</comment>
<dbReference type="RefSeq" id="WP_160972800.1">
    <property type="nucleotide sequence ID" value="NZ_WWEN01000003.1"/>
</dbReference>
<feature type="domain" description="FAD-binding PCMH-type" evidence="3">
    <location>
        <begin position="1"/>
        <end position="173"/>
    </location>
</feature>
<dbReference type="SUPFAM" id="SSF55103">
    <property type="entry name" value="FAD-linked oxidases, C-terminal domain"/>
    <property type="match status" value="1"/>
</dbReference>
<gene>
    <name evidence="4" type="ORF">GR167_07215</name>
</gene>
<proteinExistence type="predicted"/>
<reference evidence="4 5" key="1">
    <citation type="submission" date="2020-01" db="EMBL/GenBank/DDBJ databases">
        <authorList>
            <person name="Chen S."/>
        </authorList>
    </citation>
    <scope>NUCLEOTIDE SEQUENCE [LARGE SCALE GENOMIC DNA]</scope>
    <source>
        <strain evidence="4 5">GS-10</strain>
    </source>
</reference>
<dbReference type="Pfam" id="PF01565">
    <property type="entry name" value="FAD_binding_4"/>
    <property type="match status" value="1"/>
</dbReference>
<dbReference type="SUPFAM" id="SSF56176">
    <property type="entry name" value="FAD-binding/transporter-associated domain-like"/>
    <property type="match status" value="1"/>
</dbReference>
<evidence type="ECO:0000313" key="5">
    <source>
        <dbReference type="Proteomes" id="UP000479043"/>
    </source>
</evidence>
<dbReference type="GO" id="GO:0071949">
    <property type="term" value="F:FAD binding"/>
    <property type="evidence" value="ECO:0007669"/>
    <property type="project" value="InterPro"/>
</dbReference>
<dbReference type="PROSITE" id="PS51387">
    <property type="entry name" value="FAD_PCMH"/>
    <property type="match status" value="1"/>
</dbReference>
<keyword evidence="1" id="KW-0285">Flavoprotein</keyword>
<sequence length="375" mass="38705">MTPQTEADLAEIIAGAAGPLQVQGGGTRPIGVPVEGELLQTGGMSGIDLYEPGALTLVVKAGTPLAEVEAALDAEGQRLPFEPMDHRVLLGTSGEPTVGGMAAANVSGPRRIQAGACRDFMLGVRFVDGMGRVLKNGGRVMKNVTGYDLVKLMAGSYGTLGVLSEVSFKVLPKPETAATIRVAGLSDERAVAAMAAALGSPFDVSGAAHLPQGPEGAALTMIRVEGFEKSVAYRAEQLKSRLSAFGEVAVDTGAEKIAADWKRLRDVEAFAGQPGDVWRISVKPSDAPTLGAALKAEGLIYDWGGGLVWALVGAGRDIRPALAGIGGHATLVRASEETRKTIPVFQPEPGPVAALSQGVRAKFDPRGILNPGLMG</sequence>
<evidence type="ECO:0000256" key="2">
    <source>
        <dbReference type="ARBA" id="ARBA00022827"/>
    </source>
</evidence>
<evidence type="ECO:0000313" key="4">
    <source>
        <dbReference type="EMBL" id="MYM55088.1"/>
    </source>
</evidence>
<name>A0A6L8LGL6_9RHOB</name>
<keyword evidence="5" id="KW-1185">Reference proteome</keyword>
<dbReference type="EMBL" id="WWEN01000003">
    <property type="protein sequence ID" value="MYM55088.1"/>
    <property type="molecule type" value="Genomic_DNA"/>
</dbReference>
<dbReference type="GO" id="GO:0003824">
    <property type="term" value="F:catalytic activity"/>
    <property type="evidence" value="ECO:0007669"/>
    <property type="project" value="InterPro"/>
</dbReference>
<dbReference type="InterPro" id="IPR006094">
    <property type="entry name" value="Oxid_FAD_bind_N"/>
</dbReference>
<accession>A0A6L8LGL6</accession>
<organism evidence="4 5">
    <name type="scientific">Thalassovita mangrovi</name>
    <dbReference type="NCBI Taxonomy" id="2692236"/>
    <lineage>
        <taxon>Bacteria</taxon>
        <taxon>Pseudomonadati</taxon>
        <taxon>Pseudomonadota</taxon>
        <taxon>Alphaproteobacteria</taxon>
        <taxon>Rhodobacterales</taxon>
        <taxon>Roseobacteraceae</taxon>
        <taxon>Thalassovita</taxon>
    </lineage>
</organism>
<dbReference type="PANTHER" id="PTHR11748:SF103">
    <property type="entry name" value="GLYCOLATE OXIDASE SUBUNIT GLCE"/>
    <property type="match status" value="1"/>
</dbReference>
<dbReference type="InterPro" id="IPR036318">
    <property type="entry name" value="FAD-bd_PCMH-like_sf"/>
</dbReference>
<evidence type="ECO:0000256" key="1">
    <source>
        <dbReference type="ARBA" id="ARBA00022630"/>
    </source>
</evidence>
<dbReference type="Gene3D" id="3.30.465.10">
    <property type="match status" value="1"/>
</dbReference>
<evidence type="ECO:0000259" key="3">
    <source>
        <dbReference type="PROSITE" id="PS51387"/>
    </source>
</evidence>